<feature type="compositionally biased region" description="Basic and acidic residues" evidence="1">
    <location>
        <begin position="675"/>
        <end position="684"/>
    </location>
</feature>
<feature type="compositionally biased region" description="Polar residues" evidence="1">
    <location>
        <begin position="243"/>
        <end position="269"/>
    </location>
</feature>
<feature type="compositionally biased region" description="Low complexity" evidence="1">
    <location>
        <begin position="665"/>
        <end position="674"/>
    </location>
</feature>
<feature type="compositionally biased region" description="Low complexity" evidence="1">
    <location>
        <begin position="2050"/>
        <end position="2082"/>
    </location>
</feature>
<feature type="compositionally biased region" description="Low complexity" evidence="1">
    <location>
        <begin position="1853"/>
        <end position="1867"/>
    </location>
</feature>
<feature type="region of interest" description="Disordered" evidence="1">
    <location>
        <begin position="1228"/>
        <end position="1326"/>
    </location>
</feature>
<feature type="compositionally biased region" description="Low complexity" evidence="1">
    <location>
        <begin position="2120"/>
        <end position="2143"/>
    </location>
</feature>
<evidence type="ECO:0000256" key="1">
    <source>
        <dbReference type="SAM" id="MobiDB-lite"/>
    </source>
</evidence>
<feature type="compositionally biased region" description="Polar residues" evidence="1">
    <location>
        <begin position="283"/>
        <end position="293"/>
    </location>
</feature>
<dbReference type="Proteomes" id="UP000095300">
    <property type="component" value="Unassembled WGS sequence"/>
</dbReference>
<feature type="compositionally biased region" description="Polar residues" evidence="1">
    <location>
        <begin position="2083"/>
        <end position="2115"/>
    </location>
</feature>
<feature type="compositionally biased region" description="Low complexity" evidence="1">
    <location>
        <begin position="1874"/>
        <end position="1891"/>
    </location>
</feature>
<feature type="compositionally biased region" description="Low complexity" evidence="1">
    <location>
        <begin position="1993"/>
        <end position="2004"/>
    </location>
</feature>
<reference evidence="2" key="1">
    <citation type="submission" date="2020-05" db="UniProtKB">
        <authorList>
            <consortium name="EnsemblMetazoa"/>
        </authorList>
    </citation>
    <scope>IDENTIFICATION</scope>
    <source>
        <strain evidence="2">USDA</strain>
    </source>
</reference>
<feature type="region of interest" description="Disordered" evidence="1">
    <location>
        <begin position="413"/>
        <end position="433"/>
    </location>
</feature>
<dbReference type="PANTHER" id="PTHR40240:SF1">
    <property type="entry name" value="PLEXUS, ISOFORM A"/>
    <property type="match status" value="1"/>
</dbReference>
<feature type="compositionally biased region" description="Low complexity" evidence="1">
    <location>
        <begin position="1771"/>
        <end position="1791"/>
    </location>
</feature>
<sequence>MEKAKAYIKNELKSSQQQQSEHPRPSSASSSSQQHYVGIPHQPHHQLHQQQHYRSNEVIPLCYVCSGQGGYEPIRARPNYEKPHEPYFPFLERHEPPTGVPQLGVQQQYVMVCHLCYRSLNEQWEAYEREKKPHVQRIYHMKRVDNKPYIGADIATQGEYAAQMLGLSAEHLAQSSLANESIQQHSQQTQMPYGYPRTPSQYRNEPSLYSSNAPTAAHQQHNVMQQGGSISRNSSPSPAPNSTQDYYTRNSPLPLSRNPNERSQSLSRPQSREGGGGCMPLASPSSRPSSVQGNAYESLNIKPSSYAHHKLKLGQLSYSNSLLHNSYGAGMQQHVSTPSHYNSAPHIGLDTSPHNYATNIKQHPSQQLPAMSPSDPNMGGLHRTTTPQQCPPSPYSVDYTTNMRETEDVLDLRNNRPSSMPANVLPTSSISAPSTPMTVVPHSGGSNAAAPTSEVGILDLSMPDKNSTTEVCYACGDEQRRGSLIEISTLKSKDDKTDRPYFPIFYDMHPRPARSRPMDPRGMIQACHLCYDHLMKQWQHFKTNQIPESERNYYLRKKPASAVERAKFVCYTCGTDAPSSQLRLVYCCPNAEREPYYPFIKTMTAYKNASPISPQGMVQICSTCYEKHSSRAEGVQQSSIVVSSAAGATAAEKTCESNSNHSSTQQQQLQQQQQRDLKHMRGNDSRPTTPNTQLQQQQLQQQQQQHQLQQQHYQTVAGQQQQLENGHGQYPCYICRTLCASNKMEWLSTSAEHMNSHAMHFPCLKANSNNNAGNNSNSSSSGGGGGAVGGRDNTLNTSSGSAINNDPNGNRVLACKDCVNHLARQWETMDAERVPLEHRRYNIPSPVITATSPNGSRHGGLSINTPPSTPSMSSTPATTSIYCFLCGLHSDLTLARVLYASKEGSRPYFPFLLKHNSLPNAEQLRPDYSAYVCTFCYHSLLKQWRKYESQNPSMNPVDRKYNWHDYICHLCNITTYRKRVRALLVNEFPVVKTRKSEDGLLLENGEYAVVCLDCYESLRQQASQYDRFGVPISKRAYNWVPQPPPPEDSPDAAVGRLPCGERSDRVPLNNALRPVATTKKNSSPKLYDKSREVPPKTAQKRPATSPAPAVPSPHHLQSPSTTNSAAVGGGGVAVSNSTINAPPPGSTNPGGGPPGIINHQLPPNHLGAHSPSLAQQQHQAHQQAVAAAVQVQQQLAGVPPGALNQNAAQARGPFASALRNLAKQADIKEEEEVSSRDRNERNVVAPSIAAPSGGASNTSVSISSNSNPNNRTSLAAERIGGSSSLTPTSNNDERSTSAKKRSAPSPQPAEKIARLNSQPSSSMQPELLARSGFQPYRSDERLIHPAGAFPLEAYTHFAGIPGMPPGAFLNPASLPYSEQMYLDQRFQLLRAATHPSHPHAALYPPIASPYASHLYSMIPGATMGLGSSLHERIKLDEERRARTLALEEERERELQREKERELREQREREQREKEQREREQREKEQREKEQKEKEAREREMREKEREARERERQQLLSASAHHYSNPLYNPLSRNLLGSMIPHLNLSLRAPPGGLHGLSGMSPYHPANQRQSPHGAMGLPGLGIPGLTSMSHANIPHHLQQAAFGLSTAGLGHPGFSAAALGLAHHSMNLSHSHMSPHHPAITSSHQLPPHSTSSVLTSTAGSAGSPHNALNIAISSAGMQVRPSETANTITSLAPTIQSTGSIAQPTSSLSTHMSSMSNSASAAALFYSHPNHMAAMHAAAAAASLPSSQSPHTLPLLPLSGGVNPSNFSAASMAGKMSSSTTPVSSSTNTQNGSKSTAPSPHAMRHHIANVVPQVTAMDKPSTNAGISTSTHEPTTLDLTGSNSNSSNHAPSTVSNSESVRASSSSNIQIPTNEANGGMEAANNDNNNGKEGPEIGAGGGSSELSSKATTMGDSHLGDKKPTQSPSTTTTSQQMAGKGDGSEEVGNAAEQVMNSQQRSSKHGNSPPGQGKQQQTQQQQQSQHIGSYGVTELQQQQQQQQQQKQLMSQTTNLNEISSQPASPLHMGEGGKNSKTPTLAHAPPPPTPLPNPSTITTTVTTTKTQTTDYQQQQQQSTNSKSQMTIHQQRQQSSPQPIGTSGPISTSATNARSTQAASLSPEVVSTTGVTSTTSGTTSPPVVSSSTNVAGSSPQTNFVDEGQAVSSATPNTTTTSVQAEVSSR</sequence>
<feature type="compositionally biased region" description="Basic and acidic residues" evidence="1">
    <location>
        <begin position="1"/>
        <end position="12"/>
    </location>
</feature>
<feature type="region of interest" description="Disordered" evidence="1">
    <location>
        <begin position="1448"/>
        <end position="1513"/>
    </location>
</feature>
<dbReference type="OrthoDB" id="8744624at2759"/>
<feature type="compositionally biased region" description="Low complexity" evidence="1">
    <location>
        <begin position="229"/>
        <end position="242"/>
    </location>
</feature>
<feature type="region of interest" description="Disordered" evidence="1">
    <location>
        <begin position="772"/>
        <end position="806"/>
    </location>
</feature>
<feature type="compositionally biased region" description="Polar residues" evidence="1">
    <location>
        <begin position="1952"/>
        <end position="1967"/>
    </location>
</feature>
<dbReference type="EnsemblMetazoa" id="SCAU002777-RD">
    <property type="protein sequence ID" value="SCAU002777-PD"/>
    <property type="gene ID" value="SCAU002777"/>
</dbReference>
<feature type="compositionally biased region" description="Low complexity" evidence="1">
    <location>
        <begin position="693"/>
        <end position="706"/>
    </location>
</feature>
<feature type="compositionally biased region" description="Polar residues" evidence="1">
    <location>
        <begin position="1281"/>
        <end position="1290"/>
    </location>
</feature>
<feature type="region of interest" description="Disordered" evidence="1">
    <location>
        <begin position="1820"/>
        <end position="2180"/>
    </location>
</feature>
<feature type="region of interest" description="Disordered" evidence="1">
    <location>
        <begin position="1039"/>
        <end position="1179"/>
    </location>
</feature>
<evidence type="ECO:0000313" key="3">
    <source>
        <dbReference type="Proteomes" id="UP000095300"/>
    </source>
</evidence>
<feature type="compositionally biased region" description="Polar residues" evidence="1">
    <location>
        <begin position="2144"/>
        <end position="2180"/>
    </location>
</feature>
<feature type="region of interest" description="Disordered" evidence="1">
    <location>
        <begin position="1631"/>
        <end position="1662"/>
    </location>
</feature>
<feature type="region of interest" description="Disordered" evidence="1">
    <location>
        <begin position="652"/>
        <end position="706"/>
    </location>
</feature>
<feature type="compositionally biased region" description="Polar residues" evidence="1">
    <location>
        <begin position="1315"/>
        <end position="1324"/>
    </location>
</feature>
<feature type="compositionally biased region" description="Low complexity" evidence="1">
    <location>
        <begin position="1245"/>
        <end position="1273"/>
    </location>
</feature>
<keyword evidence="3" id="KW-1185">Reference proteome</keyword>
<feature type="compositionally biased region" description="Polar residues" evidence="1">
    <location>
        <begin position="415"/>
        <end position="433"/>
    </location>
</feature>
<feature type="compositionally biased region" description="Pro residues" evidence="1">
    <location>
        <begin position="2040"/>
        <end position="2049"/>
    </location>
</feature>
<gene>
    <name evidence="2" type="primary">106082548</name>
</gene>
<feature type="compositionally biased region" description="Low complexity" evidence="1">
    <location>
        <begin position="1923"/>
        <end position="1934"/>
    </location>
</feature>
<dbReference type="VEuPathDB" id="VectorBase:SCAU002777"/>
<feature type="compositionally biased region" description="Polar residues" evidence="1">
    <location>
        <begin position="1641"/>
        <end position="1662"/>
    </location>
</feature>
<feature type="compositionally biased region" description="Polar residues" evidence="1">
    <location>
        <begin position="793"/>
        <end position="806"/>
    </location>
</feature>
<feature type="compositionally biased region" description="Polar residues" evidence="1">
    <location>
        <begin position="1822"/>
        <end position="1852"/>
    </location>
</feature>
<feature type="compositionally biased region" description="Low complexity" evidence="1">
    <location>
        <begin position="1631"/>
        <end position="1640"/>
    </location>
</feature>
<proteinExistence type="predicted"/>
<dbReference type="STRING" id="35570.A0A1I8NWZ5"/>
<organism evidence="2 3">
    <name type="scientific">Stomoxys calcitrans</name>
    <name type="common">Stable fly</name>
    <name type="synonym">Conops calcitrans</name>
    <dbReference type="NCBI Taxonomy" id="35570"/>
    <lineage>
        <taxon>Eukaryota</taxon>
        <taxon>Metazoa</taxon>
        <taxon>Ecdysozoa</taxon>
        <taxon>Arthropoda</taxon>
        <taxon>Hexapoda</taxon>
        <taxon>Insecta</taxon>
        <taxon>Pterygota</taxon>
        <taxon>Neoptera</taxon>
        <taxon>Endopterygota</taxon>
        <taxon>Diptera</taxon>
        <taxon>Brachycera</taxon>
        <taxon>Muscomorpha</taxon>
        <taxon>Muscoidea</taxon>
        <taxon>Muscidae</taxon>
        <taxon>Stomoxys</taxon>
    </lineage>
</organism>
<feature type="region of interest" description="Disordered" evidence="1">
    <location>
        <begin position="1771"/>
        <end position="1805"/>
    </location>
</feature>
<evidence type="ECO:0000313" key="2">
    <source>
        <dbReference type="EnsemblMetazoa" id="SCAU002777-PD"/>
    </source>
</evidence>
<dbReference type="PANTHER" id="PTHR40240">
    <property type="entry name" value="PLEXUS, ISOFORM A"/>
    <property type="match status" value="1"/>
</dbReference>
<dbReference type="KEGG" id="scac:106082548"/>
<accession>A0A1I8NWZ5</accession>
<feature type="compositionally biased region" description="Polar residues" evidence="1">
    <location>
        <begin position="2005"/>
        <end position="2020"/>
    </location>
</feature>
<protein>
    <recommendedName>
        <fullName evidence="4">Protein split ends</fullName>
    </recommendedName>
</protein>
<evidence type="ECO:0008006" key="4">
    <source>
        <dbReference type="Google" id="ProtNLM"/>
    </source>
</evidence>
<feature type="compositionally biased region" description="Low complexity" evidence="1">
    <location>
        <begin position="1969"/>
        <end position="1982"/>
    </location>
</feature>
<name>A0A1I8NWZ5_STOCA</name>
<feature type="region of interest" description="Disordered" evidence="1">
    <location>
        <begin position="1"/>
        <end position="37"/>
    </location>
</feature>
<feature type="region of interest" description="Disordered" evidence="1">
    <location>
        <begin position="178"/>
        <end position="293"/>
    </location>
</feature>
<feature type="compositionally biased region" description="Polar residues" evidence="1">
    <location>
        <begin position="178"/>
        <end position="191"/>
    </location>
</feature>
<feature type="compositionally biased region" description="Polar residues" evidence="1">
    <location>
        <begin position="198"/>
        <end position="228"/>
    </location>
</feature>